<reference evidence="1 2" key="1">
    <citation type="journal article" date="2023" name="Sci. Data">
        <title>Genome assembly of the Korean intertidal mud-creeper Batillaria attramentaria.</title>
        <authorList>
            <person name="Patra A.K."/>
            <person name="Ho P.T."/>
            <person name="Jun S."/>
            <person name="Lee S.J."/>
            <person name="Kim Y."/>
            <person name="Won Y.J."/>
        </authorList>
    </citation>
    <scope>NUCLEOTIDE SEQUENCE [LARGE SCALE GENOMIC DNA]</scope>
    <source>
        <strain evidence="1">Wonlab-2016</strain>
    </source>
</reference>
<proteinExistence type="predicted"/>
<comment type="caution">
    <text evidence="1">The sequence shown here is derived from an EMBL/GenBank/DDBJ whole genome shotgun (WGS) entry which is preliminary data.</text>
</comment>
<accession>A0ABD0KZC9</accession>
<evidence type="ECO:0000313" key="1">
    <source>
        <dbReference type="EMBL" id="KAK7492608.1"/>
    </source>
</evidence>
<name>A0ABD0KZC9_9CAEN</name>
<evidence type="ECO:0000313" key="2">
    <source>
        <dbReference type="Proteomes" id="UP001519460"/>
    </source>
</evidence>
<organism evidence="1 2">
    <name type="scientific">Batillaria attramentaria</name>
    <dbReference type="NCBI Taxonomy" id="370345"/>
    <lineage>
        <taxon>Eukaryota</taxon>
        <taxon>Metazoa</taxon>
        <taxon>Spiralia</taxon>
        <taxon>Lophotrochozoa</taxon>
        <taxon>Mollusca</taxon>
        <taxon>Gastropoda</taxon>
        <taxon>Caenogastropoda</taxon>
        <taxon>Sorbeoconcha</taxon>
        <taxon>Cerithioidea</taxon>
        <taxon>Batillariidae</taxon>
        <taxon>Batillaria</taxon>
    </lineage>
</organism>
<protein>
    <submittedName>
        <fullName evidence="1">Uncharacterized protein</fullName>
    </submittedName>
</protein>
<keyword evidence="2" id="KW-1185">Reference proteome</keyword>
<dbReference type="Proteomes" id="UP001519460">
    <property type="component" value="Unassembled WGS sequence"/>
</dbReference>
<gene>
    <name evidence="1" type="ORF">BaRGS_00016087</name>
</gene>
<dbReference type="EMBL" id="JACVVK020000101">
    <property type="protein sequence ID" value="KAK7492608.1"/>
    <property type="molecule type" value="Genomic_DNA"/>
</dbReference>
<sequence>MMVLGRMEGGVGGREVKCCTGRTLKDIHDRRRVVGKRLRRRKMSEVQETAIRGQRKLIFQVQCSVRWKWTKQILELCRVILGREDWNADGQGQGLLVFSRADCKITPNFIVLD</sequence>
<dbReference type="AlphaFoldDB" id="A0ABD0KZC9"/>